<evidence type="ECO:0000256" key="1">
    <source>
        <dbReference type="ARBA" id="ARBA00022679"/>
    </source>
</evidence>
<sequence>MASERIISIVGSPFLRVYDAYFGWGRPKKVEVISICITGAMSLSEHSGGEVGIEVGLALKNEEMNAFASSFSKTIKDMPK</sequence>
<accession>A0A7J7N8N0</accession>
<dbReference type="EMBL" id="JACGCM010000999">
    <property type="protein sequence ID" value="KAF6163248.1"/>
    <property type="molecule type" value="Genomic_DNA"/>
</dbReference>
<gene>
    <name evidence="3" type="ORF">GIB67_025112</name>
</gene>
<dbReference type="InterPro" id="IPR023213">
    <property type="entry name" value="CAT-like_dom_sf"/>
</dbReference>
<evidence type="ECO:0000313" key="3">
    <source>
        <dbReference type="EMBL" id="KAF6163248.1"/>
    </source>
</evidence>
<protein>
    <submittedName>
        <fullName evidence="3">Uncharacterized protein</fullName>
    </submittedName>
</protein>
<name>A0A7J7N8N0_9MAGN</name>
<dbReference type="Gene3D" id="3.30.559.10">
    <property type="entry name" value="Chloramphenicol acetyltransferase-like domain"/>
    <property type="match status" value="1"/>
</dbReference>
<dbReference type="AlphaFoldDB" id="A0A7J7N8N0"/>
<keyword evidence="4" id="KW-1185">Reference proteome</keyword>
<dbReference type="InterPro" id="IPR051504">
    <property type="entry name" value="Plant_metabolite_acyltrans"/>
</dbReference>
<dbReference type="Pfam" id="PF02458">
    <property type="entry name" value="Transferase"/>
    <property type="match status" value="1"/>
</dbReference>
<dbReference type="GO" id="GO:0016747">
    <property type="term" value="F:acyltransferase activity, transferring groups other than amino-acyl groups"/>
    <property type="evidence" value="ECO:0007669"/>
    <property type="project" value="UniProtKB-ARBA"/>
</dbReference>
<evidence type="ECO:0000313" key="4">
    <source>
        <dbReference type="Proteomes" id="UP000541444"/>
    </source>
</evidence>
<keyword evidence="1" id="KW-0808">Transferase</keyword>
<dbReference type="PANTHER" id="PTHR31625">
    <property type="match status" value="1"/>
</dbReference>
<organism evidence="3 4">
    <name type="scientific">Kingdonia uniflora</name>
    <dbReference type="NCBI Taxonomy" id="39325"/>
    <lineage>
        <taxon>Eukaryota</taxon>
        <taxon>Viridiplantae</taxon>
        <taxon>Streptophyta</taxon>
        <taxon>Embryophyta</taxon>
        <taxon>Tracheophyta</taxon>
        <taxon>Spermatophyta</taxon>
        <taxon>Magnoliopsida</taxon>
        <taxon>Ranunculales</taxon>
        <taxon>Circaeasteraceae</taxon>
        <taxon>Kingdonia</taxon>
    </lineage>
</organism>
<dbReference type="Proteomes" id="UP000541444">
    <property type="component" value="Unassembled WGS sequence"/>
</dbReference>
<comment type="caution">
    <text evidence="3">The sequence shown here is derived from an EMBL/GenBank/DDBJ whole genome shotgun (WGS) entry which is preliminary data.</text>
</comment>
<proteinExistence type="predicted"/>
<dbReference type="OrthoDB" id="1862401at2759"/>
<evidence type="ECO:0000256" key="2">
    <source>
        <dbReference type="ARBA" id="ARBA00023315"/>
    </source>
</evidence>
<reference evidence="3 4" key="1">
    <citation type="journal article" date="2020" name="IScience">
        <title>Genome Sequencing of the Endangered Kingdonia uniflora (Circaeasteraceae, Ranunculales) Reveals Potential Mechanisms of Evolutionary Specialization.</title>
        <authorList>
            <person name="Sun Y."/>
            <person name="Deng T."/>
            <person name="Zhang A."/>
            <person name="Moore M.J."/>
            <person name="Landis J.B."/>
            <person name="Lin N."/>
            <person name="Zhang H."/>
            <person name="Zhang X."/>
            <person name="Huang J."/>
            <person name="Zhang X."/>
            <person name="Sun H."/>
            <person name="Wang H."/>
        </authorList>
    </citation>
    <scope>NUCLEOTIDE SEQUENCE [LARGE SCALE GENOMIC DNA]</scope>
    <source>
        <strain evidence="3">TB1705</strain>
        <tissue evidence="3">Leaf</tissue>
    </source>
</reference>
<keyword evidence="2" id="KW-0012">Acyltransferase</keyword>